<feature type="domain" description="Histidine kinase" evidence="4">
    <location>
        <begin position="235"/>
        <end position="442"/>
    </location>
</feature>
<dbReference type="InterPro" id="IPR036890">
    <property type="entry name" value="HATPase_C_sf"/>
</dbReference>
<proteinExistence type="predicted"/>
<protein>
    <recommendedName>
        <fullName evidence="2">histidine kinase</fullName>
        <ecNumber evidence="2">2.7.13.3</ecNumber>
    </recommendedName>
</protein>
<dbReference type="InterPro" id="IPR004358">
    <property type="entry name" value="Sig_transdc_His_kin-like_C"/>
</dbReference>
<comment type="caution">
    <text evidence="5">The sequence shown here is derived from an EMBL/GenBank/DDBJ whole genome shotgun (WGS) entry which is preliminary data.</text>
</comment>
<dbReference type="Proteomes" id="UP000228621">
    <property type="component" value="Unassembled WGS sequence"/>
</dbReference>
<feature type="transmembrane region" description="Helical" evidence="3">
    <location>
        <begin position="34"/>
        <end position="57"/>
    </location>
</feature>
<keyword evidence="3" id="KW-0472">Membrane</keyword>
<dbReference type="PANTHER" id="PTHR43065">
    <property type="entry name" value="SENSOR HISTIDINE KINASE"/>
    <property type="match status" value="1"/>
</dbReference>
<organism evidence="5 6">
    <name type="scientific">Pseudoalteromonas piscicida</name>
    <dbReference type="NCBI Taxonomy" id="43662"/>
    <lineage>
        <taxon>Bacteria</taxon>
        <taxon>Pseudomonadati</taxon>
        <taxon>Pseudomonadota</taxon>
        <taxon>Gammaproteobacteria</taxon>
        <taxon>Alteromonadales</taxon>
        <taxon>Pseudoalteromonadaceae</taxon>
        <taxon>Pseudoalteromonas</taxon>
    </lineage>
</organism>
<dbReference type="AlphaFoldDB" id="A0A2A5JS63"/>
<accession>A0A2A5JS63</accession>
<dbReference type="InterPro" id="IPR005467">
    <property type="entry name" value="His_kinase_dom"/>
</dbReference>
<dbReference type="OrthoDB" id="1931120at2"/>
<dbReference type="EMBL" id="NKHF01000036">
    <property type="protein sequence ID" value="PCK32227.1"/>
    <property type="molecule type" value="Genomic_DNA"/>
</dbReference>
<evidence type="ECO:0000313" key="5">
    <source>
        <dbReference type="EMBL" id="PCK32227.1"/>
    </source>
</evidence>
<keyword evidence="3" id="KW-1133">Transmembrane helix</keyword>
<evidence type="ECO:0000256" key="2">
    <source>
        <dbReference type="ARBA" id="ARBA00012438"/>
    </source>
</evidence>
<dbReference type="SUPFAM" id="SSF55874">
    <property type="entry name" value="ATPase domain of HSP90 chaperone/DNA topoisomerase II/histidine kinase"/>
    <property type="match status" value="1"/>
</dbReference>
<dbReference type="SMART" id="SM00387">
    <property type="entry name" value="HATPase_c"/>
    <property type="match status" value="1"/>
</dbReference>
<keyword evidence="5" id="KW-0808">Transferase</keyword>
<dbReference type="InterPro" id="IPR003594">
    <property type="entry name" value="HATPase_dom"/>
</dbReference>
<keyword evidence="6" id="KW-1185">Reference proteome</keyword>
<evidence type="ECO:0000256" key="1">
    <source>
        <dbReference type="ARBA" id="ARBA00000085"/>
    </source>
</evidence>
<keyword evidence="5" id="KW-0418">Kinase</keyword>
<dbReference type="EC" id="2.7.13.3" evidence="2"/>
<gene>
    <name evidence="5" type="ORF">CEX98_07820</name>
</gene>
<dbReference type="PROSITE" id="PS50109">
    <property type="entry name" value="HIS_KIN"/>
    <property type="match status" value="1"/>
</dbReference>
<reference evidence="6" key="1">
    <citation type="journal article" date="2019" name="Genome Announc.">
        <title>Draft Genome Sequence of Pseudoalteromonas piscicida Strain 36Y ROTHPW, an Hypersaline Seawater Isolate from the South Coast of Sonora, Mexico.</title>
        <authorList>
            <person name="Sanchez-Diaz R."/>
            <person name="Molina-Garza Z.J."/>
            <person name="Cruz-Suarez L.E."/>
            <person name="Selvin J."/>
            <person name="Kiran G.S."/>
            <person name="Ibarra-Gamez J.C."/>
            <person name="Gomez-Gil B."/>
            <person name="Galaviz-Silva L."/>
        </authorList>
    </citation>
    <scope>NUCLEOTIDE SEQUENCE [LARGE SCALE GENOMIC DNA]</scope>
    <source>
        <strain evidence="6">36Y_RITHPW</strain>
    </source>
</reference>
<feature type="transmembrane region" description="Helical" evidence="3">
    <location>
        <begin position="7"/>
        <end position="28"/>
    </location>
</feature>
<name>A0A2A5JS63_PSEO7</name>
<dbReference type="Pfam" id="PF02518">
    <property type="entry name" value="HATPase_c"/>
    <property type="match status" value="1"/>
</dbReference>
<keyword evidence="3" id="KW-0812">Transmembrane</keyword>
<dbReference type="GO" id="GO:0004673">
    <property type="term" value="F:protein histidine kinase activity"/>
    <property type="evidence" value="ECO:0007669"/>
    <property type="project" value="UniProtKB-EC"/>
</dbReference>
<dbReference type="Gene3D" id="3.30.565.10">
    <property type="entry name" value="Histidine kinase-like ATPase, C-terminal domain"/>
    <property type="match status" value="1"/>
</dbReference>
<comment type="catalytic activity">
    <reaction evidence="1">
        <text>ATP + protein L-histidine = ADP + protein N-phospho-L-histidine.</text>
        <dbReference type="EC" id="2.7.13.3"/>
    </reaction>
</comment>
<evidence type="ECO:0000313" key="6">
    <source>
        <dbReference type="Proteomes" id="UP000228621"/>
    </source>
</evidence>
<dbReference type="RefSeq" id="WP_099641538.1">
    <property type="nucleotide sequence ID" value="NZ_NKHF01000036.1"/>
</dbReference>
<dbReference type="PRINTS" id="PR00344">
    <property type="entry name" value="BCTRLSENSOR"/>
</dbReference>
<evidence type="ECO:0000259" key="4">
    <source>
        <dbReference type="PROSITE" id="PS50109"/>
    </source>
</evidence>
<evidence type="ECO:0000256" key="3">
    <source>
        <dbReference type="SAM" id="Phobius"/>
    </source>
</evidence>
<dbReference type="PANTHER" id="PTHR43065:SF51">
    <property type="entry name" value="HISTIDINE KINASE"/>
    <property type="match status" value="1"/>
</dbReference>
<sequence length="445" mass="49269">MTLSLQAVVSACLFVSLLVFAAMLWLAASFAIPITLAIPVGLLVATLVGIVGISYFFSRQQRIIDCLTDGIRSFKDQDFSVQITHFESIEMSDLILEYNRLSTTLKKQRHATSQRELLLDTILQVSPVSILLLNQFDQVVYANDKAGKLLNNNKSLSGLVLHHAIANADPKLQTILLQKESGFVTFQANDEKQSYYFSRQSITLNHQPHVLLMCQNLSSEMSRQEVGLWKNAIRLISHELNNSLAPISSLTNSANTIVERSGKEQNHALIQLLPDMLATINRRTENLSEFVAKYSEFARLPAPNITEQALQPILDTVNKLYAFTLLAPLPVERAFFDSVQVEQVLINLIKNAHESGSEVSEIGVKLLVDYQRLIVVVVDRGAGMEEEKLANAVLPFFSTKPSGTGIGLSICNEVAVAHGGQLKLFNREKGGLMVQFDLPLIAPKT</sequence>